<dbReference type="Proteomes" id="UP000005536">
    <property type="component" value="Unassembled WGS sequence"/>
</dbReference>
<organism evidence="1 2">
    <name type="scientific">Neisseria elongata subsp. glycolytica ATCC 29315</name>
    <dbReference type="NCBI Taxonomy" id="546263"/>
    <lineage>
        <taxon>Bacteria</taxon>
        <taxon>Pseudomonadati</taxon>
        <taxon>Pseudomonadota</taxon>
        <taxon>Betaproteobacteria</taxon>
        <taxon>Neisseriales</taxon>
        <taxon>Neisseriaceae</taxon>
        <taxon>Neisseria</taxon>
    </lineage>
</organism>
<name>D4DPT0_NEIEG</name>
<protein>
    <submittedName>
        <fullName evidence="1">Uncharacterized protein</fullName>
    </submittedName>
</protein>
<comment type="caution">
    <text evidence="1">The sequence shown here is derived from an EMBL/GenBank/DDBJ whole genome shotgun (WGS) entry which is preliminary data.</text>
</comment>
<proteinExistence type="predicted"/>
<sequence>MRRGRLKNRFRIAEARFRRPFQIGHILYNPPLSHSKGRLK</sequence>
<evidence type="ECO:0000313" key="1">
    <source>
        <dbReference type="EMBL" id="EFE50145.1"/>
    </source>
</evidence>
<reference evidence="1 2" key="1">
    <citation type="submission" date="2010-02" db="EMBL/GenBank/DDBJ databases">
        <authorList>
            <person name="Weinstock G."/>
            <person name="Sodergren E."/>
            <person name="Clifton S."/>
            <person name="Fulton L."/>
            <person name="Fulton B."/>
            <person name="Courtney L."/>
            <person name="Fronick C."/>
            <person name="Harrison M."/>
            <person name="Strong C."/>
            <person name="Farmer C."/>
            <person name="Delahaunty K."/>
            <person name="Markovic C."/>
            <person name="Hall O."/>
            <person name="Minx P."/>
            <person name="Tomlinson C."/>
            <person name="Mitreva M."/>
            <person name="Nelson J."/>
            <person name="Hou S."/>
            <person name="Wollam A."/>
            <person name="Pepin K.H."/>
            <person name="Johnson M."/>
            <person name="Bhonagiri V."/>
            <person name="Zhang X."/>
            <person name="Suruliraj S."/>
            <person name="Warren W."/>
            <person name="Chinwalla A."/>
            <person name="Mardis E.R."/>
            <person name="Wilson R.K."/>
        </authorList>
    </citation>
    <scope>NUCLEOTIDE SEQUENCE [LARGE SCALE GENOMIC DNA]</scope>
    <source>
        <strain evidence="1 2">ATCC 29315</strain>
    </source>
</reference>
<accession>D4DPT0</accession>
<dbReference type="EMBL" id="ADBF01000028">
    <property type="protein sequence ID" value="EFE50145.1"/>
    <property type="molecule type" value="Genomic_DNA"/>
</dbReference>
<evidence type="ECO:0000313" key="2">
    <source>
        <dbReference type="Proteomes" id="UP000005536"/>
    </source>
</evidence>
<gene>
    <name evidence="1" type="ORF">NEIELOOT_01067</name>
</gene>
<dbReference type="AlphaFoldDB" id="D4DPT0"/>